<dbReference type="AlphaFoldDB" id="A0A1R3K4S4"/>
<evidence type="ECO:0000313" key="3">
    <source>
        <dbReference type="Proteomes" id="UP000187203"/>
    </source>
</evidence>
<organism evidence="2 3">
    <name type="scientific">Corchorus olitorius</name>
    <dbReference type="NCBI Taxonomy" id="93759"/>
    <lineage>
        <taxon>Eukaryota</taxon>
        <taxon>Viridiplantae</taxon>
        <taxon>Streptophyta</taxon>
        <taxon>Embryophyta</taxon>
        <taxon>Tracheophyta</taxon>
        <taxon>Spermatophyta</taxon>
        <taxon>Magnoliopsida</taxon>
        <taxon>eudicotyledons</taxon>
        <taxon>Gunneridae</taxon>
        <taxon>Pentapetalae</taxon>
        <taxon>rosids</taxon>
        <taxon>malvids</taxon>
        <taxon>Malvales</taxon>
        <taxon>Malvaceae</taxon>
        <taxon>Grewioideae</taxon>
        <taxon>Apeibeae</taxon>
        <taxon>Corchorus</taxon>
    </lineage>
</organism>
<dbReference type="Pfam" id="PF05659">
    <property type="entry name" value="RPW8"/>
    <property type="match status" value="1"/>
</dbReference>
<evidence type="ECO:0000313" key="2">
    <source>
        <dbReference type="EMBL" id="OMP02090.1"/>
    </source>
</evidence>
<accession>A0A1R3K4S4</accession>
<comment type="caution">
    <text evidence="2">The sequence shown here is derived from an EMBL/GenBank/DDBJ whole genome shotgun (WGS) entry which is preliminary data.</text>
</comment>
<protein>
    <recommendedName>
        <fullName evidence="1">RPW8 domain-containing protein</fullName>
    </recommendedName>
</protein>
<name>A0A1R3K4S4_9ROSI</name>
<gene>
    <name evidence="2" type="ORF">COLO4_11347</name>
</gene>
<sequence>MAMELVLGTAIQELLNVIEREREADFRFESIITNLKSILDFAFPRISEICELRKSNGLANDQLYRLVEQMKEAEDVLDKFSRVACWNYCDKRKYKKELRRLNDSIRDFFSITMQIEHYENTTRIQLQLKGLAQRLDRLITRRRNASLLERESERNSLLTKK</sequence>
<dbReference type="OrthoDB" id="986464at2759"/>
<keyword evidence="3" id="KW-1185">Reference proteome</keyword>
<reference evidence="3" key="1">
    <citation type="submission" date="2013-09" db="EMBL/GenBank/DDBJ databases">
        <title>Corchorus olitorius genome sequencing.</title>
        <authorList>
            <person name="Alam M."/>
            <person name="Haque M.S."/>
            <person name="Islam M.S."/>
            <person name="Emdad E.M."/>
            <person name="Islam M.M."/>
            <person name="Ahmed B."/>
            <person name="Halim A."/>
            <person name="Hossen Q.M.M."/>
            <person name="Hossain M.Z."/>
            <person name="Ahmed R."/>
            <person name="Khan M.M."/>
            <person name="Islam R."/>
            <person name="Rashid M.M."/>
            <person name="Khan S.A."/>
            <person name="Rahman M.S."/>
            <person name="Alam M."/>
            <person name="Yahiya A.S."/>
            <person name="Khan M.S."/>
            <person name="Azam M.S."/>
            <person name="Haque T."/>
            <person name="Lashkar M.Z.H."/>
            <person name="Akhand A.I."/>
            <person name="Morshed G."/>
            <person name="Roy S."/>
            <person name="Uddin K.S."/>
            <person name="Rabeya T."/>
            <person name="Hossain A.S."/>
            <person name="Chowdhury A."/>
            <person name="Snigdha A.R."/>
            <person name="Mortoza M.S."/>
            <person name="Matin S.A."/>
            <person name="Hoque S.M.E."/>
            <person name="Islam M.K."/>
            <person name="Roy D.K."/>
            <person name="Haider R."/>
            <person name="Moosa M.M."/>
            <person name="Elias S.M."/>
            <person name="Hasan A.M."/>
            <person name="Jahan S."/>
            <person name="Shafiuddin M."/>
            <person name="Mahmood N."/>
            <person name="Shommy N.S."/>
        </authorList>
    </citation>
    <scope>NUCLEOTIDE SEQUENCE [LARGE SCALE GENOMIC DNA]</scope>
    <source>
        <strain evidence="3">cv. O-4</strain>
    </source>
</reference>
<feature type="domain" description="RPW8" evidence="1">
    <location>
        <begin position="1"/>
        <end position="147"/>
    </location>
</feature>
<dbReference type="EMBL" id="AWUE01014688">
    <property type="protein sequence ID" value="OMP02090.1"/>
    <property type="molecule type" value="Genomic_DNA"/>
</dbReference>
<dbReference type="Proteomes" id="UP000187203">
    <property type="component" value="Unassembled WGS sequence"/>
</dbReference>
<proteinExistence type="predicted"/>
<dbReference type="PROSITE" id="PS51153">
    <property type="entry name" value="RPW8"/>
    <property type="match status" value="1"/>
</dbReference>
<dbReference type="InterPro" id="IPR008808">
    <property type="entry name" value="Powdery_mildew-R_dom"/>
</dbReference>
<evidence type="ECO:0000259" key="1">
    <source>
        <dbReference type="PROSITE" id="PS51153"/>
    </source>
</evidence>